<gene>
    <name evidence="4" type="primary">prpD</name>
    <name evidence="4" type="ORF">GCM10017056_22080</name>
</gene>
<dbReference type="Gene3D" id="1.10.4100.10">
    <property type="entry name" value="2-methylcitrate dehydratase PrpD"/>
    <property type="match status" value="1"/>
</dbReference>
<feature type="domain" description="MmgE/PrpD N-terminal" evidence="2">
    <location>
        <begin position="15"/>
        <end position="239"/>
    </location>
</feature>
<reference evidence="4" key="2">
    <citation type="submission" date="2020-09" db="EMBL/GenBank/DDBJ databases">
        <authorList>
            <person name="Sun Q."/>
            <person name="Kim S."/>
        </authorList>
    </citation>
    <scope>NUCLEOTIDE SEQUENCE</scope>
    <source>
        <strain evidence="4">KCTC 42650</strain>
    </source>
</reference>
<dbReference type="RefSeq" id="WP_189680134.1">
    <property type="nucleotide sequence ID" value="NZ_BNCJ01000004.1"/>
</dbReference>
<name>A0A8J3GY55_9RHOB</name>
<dbReference type="GO" id="GO:0016829">
    <property type="term" value="F:lyase activity"/>
    <property type="evidence" value="ECO:0007669"/>
    <property type="project" value="InterPro"/>
</dbReference>
<evidence type="ECO:0000313" key="4">
    <source>
        <dbReference type="EMBL" id="GHF49803.1"/>
    </source>
</evidence>
<dbReference type="InterPro" id="IPR042188">
    <property type="entry name" value="MmgE/PrpD_sf_2"/>
</dbReference>
<comment type="caution">
    <text evidence="4">The sequence shown here is derived from an EMBL/GenBank/DDBJ whole genome shotgun (WGS) entry which is preliminary data.</text>
</comment>
<accession>A0A8J3GY55</accession>
<dbReference type="InterPro" id="IPR045336">
    <property type="entry name" value="MmgE_PrpD_N"/>
</dbReference>
<reference evidence="4" key="1">
    <citation type="journal article" date="2014" name="Int. J. Syst. Evol. Microbiol.">
        <title>Complete genome sequence of Corynebacterium casei LMG S-19264T (=DSM 44701T), isolated from a smear-ripened cheese.</title>
        <authorList>
            <consortium name="US DOE Joint Genome Institute (JGI-PGF)"/>
            <person name="Walter F."/>
            <person name="Albersmeier A."/>
            <person name="Kalinowski J."/>
            <person name="Ruckert C."/>
        </authorList>
    </citation>
    <scope>NUCLEOTIDE SEQUENCE</scope>
    <source>
        <strain evidence="4">KCTC 42650</strain>
    </source>
</reference>
<dbReference type="InterPro" id="IPR005656">
    <property type="entry name" value="MmgE_PrpD"/>
</dbReference>
<dbReference type="InterPro" id="IPR042183">
    <property type="entry name" value="MmgE/PrpD_sf_1"/>
</dbReference>
<evidence type="ECO:0000259" key="2">
    <source>
        <dbReference type="Pfam" id="PF03972"/>
    </source>
</evidence>
<sequence length="450" mass="46912">MNQQPKRKPEPSLLEFAAFLAETPSASIPAPLLARAADCVLDCLGAAAAGSQMAVVGEVAKRMGATMGQGQASIWFTGQKAHPIAAATANAFAATVLDIDDGHRKAKGHAGAAVVSAALAVAEENGASFLDFLAAVLMGYEAGVRVAVGRTPERQHDTASGIWSGIGAAVAAARLSGASAPLMAQTLLIAEQHSPQLASAMHHGFAGATVKEGIPWSVMTGMYAAQLAETGFTGYPGTFDLPALYQPGALSGGQFLAFQGLYFKPYACCRWIHSALDGVTGLMDAHGLDPEAIEEVEVHTFERAVCLANSTSPETLVDAQFSIPFCVALAATRGGQALLPMTPDALSDQAVLRLARRVRPSFDPEMERLFPALAPARVKLRHRGETFERRVDAAFGDPTNPMDRNDLRAKFATLAGPVLGADRIAAIENALASDATARASDVRSGLGALL</sequence>
<feature type="domain" description="MmgE/PrpD C-terminal" evidence="3">
    <location>
        <begin position="266"/>
        <end position="430"/>
    </location>
</feature>
<dbReference type="Pfam" id="PF03972">
    <property type="entry name" value="MmgE_PrpD_N"/>
    <property type="match status" value="1"/>
</dbReference>
<comment type="similarity">
    <text evidence="1">Belongs to the PrpD family.</text>
</comment>
<dbReference type="EMBL" id="BNCJ01000004">
    <property type="protein sequence ID" value="GHF49803.1"/>
    <property type="molecule type" value="Genomic_DNA"/>
</dbReference>
<organism evidence="4 5">
    <name type="scientific">Seohaeicola zhoushanensis</name>
    <dbReference type="NCBI Taxonomy" id="1569283"/>
    <lineage>
        <taxon>Bacteria</taxon>
        <taxon>Pseudomonadati</taxon>
        <taxon>Pseudomonadota</taxon>
        <taxon>Alphaproteobacteria</taxon>
        <taxon>Rhodobacterales</taxon>
        <taxon>Roseobacteraceae</taxon>
        <taxon>Seohaeicola</taxon>
    </lineage>
</organism>
<dbReference type="Proteomes" id="UP000626220">
    <property type="component" value="Unassembled WGS sequence"/>
</dbReference>
<evidence type="ECO:0000256" key="1">
    <source>
        <dbReference type="ARBA" id="ARBA00006174"/>
    </source>
</evidence>
<evidence type="ECO:0000313" key="5">
    <source>
        <dbReference type="Proteomes" id="UP000626220"/>
    </source>
</evidence>
<dbReference type="PANTHER" id="PTHR16943:SF8">
    <property type="entry name" value="2-METHYLCITRATE DEHYDRATASE"/>
    <property type="match status" value="1"/>
</dbReference>
<dbReference type="Pfam" id="PF19305">
    <property type="entry name" value="MmgE_PrpD_C"/>
    <property type="match status" value="1"/>
</dbReference>
<dbReference type="PANTHER" id="PTHR16943">
    <property type="entry name" value="2-METHYLCITRATE DEHYDRATASE-RELATED"/>
    <property type="match status" value="1"/>
</dbReference>
<dbReference type="SUPFAM" id="SSF103378">
    <property type="entry name" value="2-methylcitrate dehydratase PrpD"/>
    <property type="match status" value="1"/>
</dbReference>
<proteinExistence type="inferred from homology"/>
<keyword evidence="5" id="KW-1185">Reference proteome</keyword>
<dbReference type="InterPro" id="IPR036148">
    <property type="entry name" value="MmgE/PrpD_sf"/>
</dbReference>
<evidence type="ECO:0000259" key="3">
    <source>
        <dbReference type="Pfam" id="PF19305"/>
    </source>
</evidence>
<protein>
    <submittedName>
        <fullName evidence="4">2-methylcitrate dehydratase</fullName>
    </submittedName>
</protein>
<dbReference type="Gene3D" id="3.30.1330.120">
    <property type="entry name" value="2-methylcitrate dehydratase PrpD"/>
    <property type="match status" value="1"/>
</dbReference>
<dbReference type="InterPro" id="IPR045337">
    <property type="entry name" value="MmgE_PrpD_C"/>
</dbReference>
<dbReference type="AlphaFoldDB" id="A0A8J3GY55"/>